<dbReference type="Gene3D" id="3.90.226.10">
    <property type="entry name" value="2-enoyl-CoA Hydratase, Chain A, domain 1"/>
    <property type="match status" value="1"/>
</dbReference>
<sequence length="264" mass="27692">MTSDAPVLVDTDDRGVRTIRLNRPDRLNALILDSVRMVREAIEDAQADDAVRAIVLTGDQRSFSSGADLQAKAEAAAAGIEEPGSLLDDVNEIIMLLRDSKVPSVAAVYGAAAGVGCSLALACDYVVVDEKAFFMLAFTKIGLMPDGGATALVSASAGRHRAMRMALTAERVHGAKALEWGLASELVDAGTQLERAQEIAATFAAGPPLSMAATRQAINEIALPTLRSDLNREVVGQTQLLASSDAAEGAAAFREKRAPRYTGA</sequence>
<dbReference type="InterPro" id="IPR029045">
    <property type="entry name" value="ClpP/crotonase-like_dom_sf"/>
</dbReference>
<dbReference type="InterPro" id="IPR014748">
    <property type="entry name" value="Enoyl-CoA_hydra_C"/>
</dbReference>
<name>A0A921MEN8_9MICO</name>
<dbReference type="Gene3D" id="1.10.12.10">
    <property type="entry name" value="Lyase 2-enoyl-coa Hydratase, Chain A, domain 2"/>
    <property type="match status" value="1"/>
</dbReference>
<evidence type="ECO:0000256" key="1">
    <source>
        <dbReference type="ARBA" id="ARBA00005254"/>
    </source>
</evidence>
<proteinExistence type="inferred from homology"/>
<dbReference type="Pfam" id="PF00378">
    <property type="entry name" value="ECH_1"/>
    <property type="match status" value="1"/>
</dbReference>
<evidence type="ECO:0000313" key="4">
    <source>
        <dbReference type="Proteomes" id="UP000784435"/>
    </source>
</evidence>
<dbReference type="Proteomes" id="UP000784435">
    <property type="component" value="Unassembled WGS sequence"/>
</dbReference>
<evidence type="ECO:0000313" key="3">
    <source>
        <dbReference type="EMBL" id="HJG80899.1"/>
    </source>
</evidence>
<comment type="similarity">
    <text evidence="1">Belongs to the enoyl-CoA hydratase/isomerase family.</text>
</comment>
<dbReference type="InterPro" id="IPR001753">
    <property type="entry name" value="Enoyl-CoA_hydra/iso"/>
</dbReference>
<evidence type="ECO:0000256" key="2">
    <source>
        <dbReference type="SAM" id="MobiDB-lite"/>
    </source>
</evidence>
<dbReference type="PANTHER" id="PTHR43459">
    <property type="entry name" value="ENOYL-COA HYDRATASE"/>
    <property type="match status" value="1"/>
</dbReference>
<protein>
    <submittedName>
        <fullName evidence="3">Enoyl-CoA hydratase/isomerase family protein</fullName>
    </submittedName>
</protein>
<organism evidence="3 4">
    <name type="scientific">Brevibacterium senegalense</name>
    <dbReference type="NCBI Taxonomy" id="1033736"/>
    <lineage>
        <taxon>Bacteria</taxon>
        <taxon>Bacillati</taxon>
        <taxon>Actinomycetota</taxon>
        <taxon>Actinomycetes</taxon>
        <taxon>Micrococcales</taxon>
        <taxon>Brevibacteriaceae</taxon>
        <taxon>Brevibacterium</taxon>
    </lineage>
</organism>
<dbReference type="SUPFAM" id="SSF52096">
    <property type="entry name" value="ClpP/crotonase"/>
    <property type="match status" value="1"/>
</dbReference>
<dbReference type="PANTHER" id="PTHR43459:SF1">
    <property type="entry name" value="EG:BACN32G11.4 PROTEIN"/>
    <property type="match status" value="1"/>
</dbReference>
<gene>
    <name evidence="3" type="ORF">K8V08_10860</name>
</gene>
<dbReference type="GO" id="GO:0003824">
    <property type="term" value="F:catalytic activity"/>
    <property type="evidence" value="ECO:0007669"/>
    <property type="project" value="UniProtKB-ARBA"/>
</dbReference>
<feature type="region of interest" description="Disordered" evidence="2">
    <location>
        <begin position="244"/>
        <end position="264"/>
    </location>
</feature>
<dbReference type="AlphaFoldDB" id="A0A921MEN8"/>
<dbReference type="CDD" id="cd06558">
    <property type="entry name" value="crotonase-like"/>
    <property type="match status" value="1"/>
</dbReference>
<comment type="caution">
    <text evidence="3">The sequence shown here is derived from an EMBL/GenBank/DDBJ whole genome shotgun (WGS) entry which is preliminary data.</text>
</comment>
<reference evidence="3" key="1">
    <citation type="journal article" date="2021" name="PeerJ">
        <title>Extensive microbial diversity within the chicken gut microbiome revealed by metagenomics and culture.</title>
        <authorList>
            <person name="Gilroy R."/>
            <person name="Ravi A."/>
            <person name="Getino M."/>
            <person name="Pursley I."/>
            <person name="Horton D.L."/>
            <person name="Alikhan N.F."/>
            <person name="Baker D."/>
            <person name="Gharbi K."/>
            <person name="Hall N."/>
            <person name="Watson M."/>
            <person name="Adriaenssens E.M."/>
            <person name="Foster-Nyarko E."/>
            <person name="Jarju S."/>
            <person name="Secka A."/>
            <person name="Antonio M."/>
            <person name="Oren A."/>
            <person name="Chaudhuri R.R."/>
            <person name="La Ragione R."/>
            <person name="Hildebrand F."/>
            <person name="Pallen M.J."/>
        </authorList>
    </citation>
    <scope>NUCLEOTIDE SEQUENCE</scope>
    <source>
        <strain evidence="3">ChiGjej5B5-7349</strain>
    </source>
</reference>
<dbReference type="EMBL" id="DYUK01000233">
    <property type="protein sequence ID" value="HJG80899.1"/>
    <property type="molecule type" value="Genomic_DNA"/>
</dbReference>
<reference evidence="3" key="2">
    <citation type="submission" date="2021-09" db="EMBL/GenBank/DDBJ databases">
        <authorList>
            <person name="Gilroy R."/>
        </authorList>
    </citation>
    <scope>NUCLEOTIDE SEQUENCE</scope>
    <source>
        <strain evidence="3">ChiGjej5B5-7349</strain>
    </source>
</reference>
<accession>A0A921MEN8</accession>